<reference evidence="1 2" key="1">
    <citation type="journal article" date="2023" name="Science">
        <title>Complex scaffold remodeling in plant triterpene biosynthesis.</title>
        <authorList>
            <person name="De La Pena R."/>
            <person name="Hodgson H."/>
            <person name="Liu J.C."/>
            <person name="Stephenson M.J."/>
            <person name="Martin A.C."/>
            <person name="Owen C."/>
            <person name="Harkess A."/>
            <person name="Leebens-Mack J."/>
            <person name="Jimenez L.E."/>
            <person name="Osbourn A."/>
            <person name="Sattely E.S."/>
        </authorList>
    </citation>
    <scope>NUCLEOTIDE SEQUENCE [LARGE SCALE GENOMIC DNA]</scope>
    <source>
        <strain evidence="2">cv. JPN11</strain>
        <tissue evidence="1">Leaf</tissue>
    </source>
</reference>
<dbReference type="Proteomes" id="UP001164539">
    <property type="component" value="Chromosome 8"/>
</dbReference>
<protein>
    <submittedName>
        <fullName evidence="1">Inactive protein RESTRICTED TEV MOVEMENT 2-like</fullName>
    </submittedName>
</protein>
<proteinExistence type="predicted"/>
<sequence length="220" mass="24834">MANVGRTRSSRPGETTLSQNPLVQAFVPSSGWTEDPKGHYLLVDLPEFKKEEVKLQVDTSGHVTVSGERLTRDNKKIMRFEQVFTVPPNSDTNKISGNFDGEILYVTVPKRAVEERKELEISKENVSGVVAKEESKEETLHNDESFNNRDNEKQGDDSDKKQKSGKKSEVDSFGEDFIRKWGQEPCHFERAMKTLKRNSDVIITALLAFSLGVLVSRKFG</sequence>
<evidence type="ECO:0000313" key="1">
    <source>
        <dbReference type="EMBL" id="KAJ4712166.1"/>
    </source>
</evidence>
<gene>
    <name evidence="1" type="ORF">OWV82_014457</name>
</gene>
<evidence type="ECO:0000313" key="2">
    <source>
        <dbReference type="Proteomes" id="UP001164539"/>
    </source>
</evidence>
<accession>A0ACC1XL77</accession>
<name>A0ACC1XL77_MELAZ</name>
<dbReference type="EMBL" id="CM051401">
    <property type="protein sequence ID" value="KAJ4712166.1"/>
    <property type="molecule type" value="Genomic_DNA"/>
</dbReference>
<organism evidence="1 2">
    <name type="scientific">Melia azedarach</name>
    <name type="common">Chinaberry tree</name>
    <dbReference type="NCBI Taxonomy" id="155640"/>
    <lineage>
        <taxon>Eukaryota</taxon>
        <taxon>Viridiplantae</taxon>
        <taxon>Streptophyta</taxon>
        <taxon>Embryophyta</taxon>
        <taxon>Tracheophyta</taxon>
        <taxon>Spermatophyta</taxon>
        <taxon>Magnoliopsida</taxon>
        <taxon>eudicotyledons</taxon>
        <taxon>Gunneridae</taxon>
        <taxon>Pentapetalae</taxon>
        <taxon>rosids</taxon>
        <taxon>malvids</taxon>
        <taxon>Sapindales</taxon>
        <taxon>Meliaceae</taxon>
        <taxon>Melia</taxon>
    </lineage>
</organism>
<comment type="caution">
    <text evidence="1">The sequence shown here is derived from an EMBL/GenBank/DDBJ whole genome shotgun (WGS) entry which is preliminary data.</text>
</comment>
<keyword evidence="2" id="KW-1185">Reference proteome</keyword>